<accession>A0A367CC79</accession>
<protein>
    <submittedName>
        <fullName evidence="2">Adenylate cyclase</fullName>
    </submittedName>
</protein>
<name>A0A367CC79_9ENTE</name>
<dbReference type="SMART" id="SM01118">
    <property type="entry name" value="CYTH"/>
    <property type="match status" value="1"/>
</dbReference>
<dbReference type="SUPFAM" id="SSF55154">
    <property type="entry name" value="CYTH-like phosphatases"/>
    <property type="match status" value="1"/>
</dbReference>
<reference evidence="2 3" key="1">
    <citation type="submission" date="2015-06" db="EMBL/GenBank/DDBJ databases">
        <title>The Genome Sequence of Enterococcus durans 4EA1.</title>
        <authorList>
            <consortium name="The Broad Institute Genomics Platform"/>
            <consortium name="The Broad Institute Genome Sequencing Center for Infectious Disease"/>
            <person name="Earl A.M."/>
            <person name="Van Tyne D."/>
            <person name="Lebreton F."/>
            <person name="Saavedra J.T."/>
            <person name="Gilmore M.S."/>
            <person name="Manson Mcguire A."/>
            <person name="Clock S."/>
            <person name="Crupain M."/>
            <person name="Rangan U."/>
            <person name="Young S."/>
            <person name="Abouelleil A."/>
            <person name="Cao P."/>
            <person name="Chapman S.B."/>
            <person name="Griggs A."/>
            <person name="Priest M."/>
            <person name="Shea T."/>
            <person name="Wortman J."/>
            <person name="Nusbaum C."/>
            <person name="Birren B."/>
        </authorList>
    </citation>
    <scope>NUCLEOTIDE SEQUENCE [LARGE SCALE GENOMIC DNA]</scope>
    <source>
        <strain evidence="2 3">4EA1</strain>
    </source>
</reference>
<dbReference type="InterPro" id="IPR033469">
    <property type="entry name" value="CYTH-like_dom_sf"/>
</dbReference>
<dbReference type="InterPro" id="IPR009195">
    <property type="entry name" value="Uncharacterised_YjbK"/>
</dbReference>
<gene>
    <name evidence="2" type="ORF">EA71_02496</name>
</gene>
<dbReference type="STRING" id="53345.LIU_12880"/>
<dbReference type="EMBL" id="LEPB01000005">
    <property type="protein sequence ID" value="RCA09992.1"/>
    <property type="molecule type" value="Genomic_DNA"/>
</dbReference>
<sequence length="191" mass="22060">MSKMLEIEYKSMLTEKEYNQLIQHYQLEPKDFTVQTNIYFDTPDFQLAKKNCGLRIRLLDTYAEYTLKTPEVAGRLETTDTLTMEKVDSYLNQHVLPTSGAVFQKLSELNIDPKLLIETGKLTTKRAEFKVAEGLLAIDQSFGENLHDFELELEVADATVGKIAFEQFLEAHFLPYRPAKNKIQRMIESKD</sequence>
<evidence type="ECO:0000313" key="3">
    <source>
        <dbReference type="Proteomes" id="UP000252797"/>
    </source>
</evidence>
<dbReference type="PIRSF" id="PIRSF012526">
    <property type="entry name" value="CYTH_UCP012526"/>
    <property type="match status" value="1"/>
</dbReference>
<evidence type="ECO:0000313" key="2">
    <source>
        <dbReference type="EMBL" id="RCA09992.1"/>
    </source>
</evidence>
<dbReference type="AlphaFoldDB" id="A0A367CC79"/>
<dbReference type="RefSeq" id="WP_113846284.1">
    <property type="nucleotide sequence ID" value="NZ_JADPAK010000003.1"/>
</dbReference>
<dbReference type="CDD" id="cd07762">
    <property type="entry name" value="CYTH-like_Pase_1"/>
    <property type="match status" value="1"/>
</dbReference>
<dbReference type="Gene3D" id="2.40.320.10">
    <property type="entry name" value="Hypothetical Protein Pfu-838710-001"/>
    <property type="match status" value="1"/>
</dbReference>
<dbReference type="Pfam" id="PF01928">
    <property type="entry name" value="CYTH"/>
    <property type="match status" value="1"/>
</dbReference>
<evidence type="ECO:0000259" key="1">
    <source>
        <dbReference type="PROSITE" id="PS51707"/>
    </source>
</evidence>
<dbReference type="PROSITE" id="PS51707">
    <property type="entry name" value="CYTH"/>
    <property type="match status" value="1"/>
</dbReference>
<dbReference type="InterPro" id="IPR023577">
    <property type="entry name" value="CYTH_domain"/>
</dbReference>
<organism evidence="2 3">
    <name type="scientific">Enterococcus durans</name>
    <dbReference type="NCBI Taxonomy" id="53345"/>
    <lineage>
        <taxon>Bacteria</taxon>
        <taxon>Bacillati</taxon>
        <taxon>Bacillota</taxon>
        <taxon>Bacilli</taxon>
        <taxon>Lactobacillales</taxon>
        <taxon>Enterococcaceae</taxon>
        <taxon>Enterococcus</taxon>
    </lineage>
</organism>
<dbReference type="Proteomes" id="UP000252797">
    <property type="component" value="Unassembled WGS sequence"/>
</dbReference>
<proteinExistence type="predicted"/>
<feature type="domain" description="CYTH" evidence="1">
    <location>
        <begin position="4"/>
        <end position="191"/>
    </location>
</feature>
<comment type="caution">
    <text evidence="2">The sequence shown here is derived from an EMBL/GenBank/DDBJ whole genome shotgun (WGS) entry which is preliminary data.</text>
</comment>